<dbReference type="Gene3D" id="3.90.1150.30">
    <property type="match status" value="1"/>
</dbReference>
<dbReference type="InterPro" id="IPR038056">
    <property type="entry name" value="YjbR-like_sf"/>
</dbReference>
<dbReference type="PANTHER" id="PTHR35145:SF1">
    <property type="entry name" value="CYTOPLASMIC PROTEIN"/>
    <property type="match status" value="1"/>
</dbReference>
<dbReference type="InterPro" id="IPR007351">
    <property type="entry name" value="YjbR"/>
</dbReference>
<evidence type="ECO:0000313" key="2">
    <source>
        <dbReference type="Proteomes" id="UP001549122"/>
    </source>
</evidence>
<sequence length="348" mass="39675">MLVEEQIFQDKTFDQDQLLAFGFQRESDQYCYHETLLDGQFEARIQVTEQGQLLGQLMDTDLGEEYTAFRTNQVGAFVGQVREAYQELLERIAGVCCYEKALQSSQGYRLEAYLATAYNDAPEEFGRFKGIFTFRHPANQKWYLLAMTMPFGKLDLGQEIYSTDQLAASVEVVNLKINPTDKGSLLAKPSIYPSYHMNKTHWVTVVLNGGLPDEELFDLVTTSRQLVAQGQGQAAVTDGYWLIPANPKLYDIDQEFAASRFVPWPQKKGVAVGHVVYIYLTAPYRCLRYACRVVELHADRQEMVLECLATFPDDQYPIAFLQEHGVKAVRSTRRMTPDLVKALKADKW</sequence>
<dbReference type="PANTHER" id="PTHR35145">
    <property type="entry name" value="CYTOPLASMIC PROTEIN-RELATED"/>
    <property type="match status" value="1"/>
</dbReference>
<dbReference type="EMBL" id="JBEPLO010000017">
    <property type="protein sequence ID" value="MET3558497.1"/>
    <property type="molecule type" value="Genomic_DNA"/>
</dbReference>
<organism evidence="1 2">
    <name type="scientific">Streptococcus rupicaprae</name>
    <dbReference type="NCBI Taxonomy" id="759619"/>
    <lineage>
        <taxon>Bacteria</taxon>
        <taxon>Bacillati</taxon>
        <taxon>Bacillota</taxon>
        <taxon>Bacilli</taxon>
        <taxon>Lactobacillales</taxon>
        <taxon>Streptococcaceae</taxon>
        <taxon>Streptococcus</taxon>
    </lineage>
</organism>
<keyword evidence="2" id="KW-1185">Reference proteome</keyword>
<dbReference type="GO" id="GO:0003677">
    <property type="term" value="F:DNA binding"/>
    <property type="evidence" value="ECO:0007669"/>
    <property type="project" value="UniProtKB-KW"/>
</dbReference>
<name>A0ABV2FIW9_9STRE</name>
<dbReference type="SUPFAM" id="SSF142906">
    <property type="entry name" value="YjbR-like"/>
    <property type="match status" value="1"/>
</dbReference>
<gene>
    <name evidence="1" type="ORF">ABID29_001622</name>
</gene>
<dbReference type="Proteomes" id="UP001549122">
    <property type="component" value="Unassembled WGS sequence"/>
</dbReference>
<protein>
    <submittedName>
        <fullName evidence="1">DNA-binding protein (MmcQ/YjbR family)</fullName>
    </submittedName>
</protein>
<dbReference type="RefSeq" id="WP_354365640.1">
    <property type="nucleotide sequence ID" value="NZ_JBEPLO010000017.1"/>
</dbReference>
<keyword evidence="1" id="KW-0238">DNA-binding</keyword>
<dbReference type="Pfam" id="PF04237">
    <property type="entry name" value="YjbR"/>
    <property type="match status" value="1"/>
</dbReference>
<dbReference type="InterPro" id="IPR058532">
    <property type="entry name" value="YjbR/MT2646/Rv2570-like"/>
</dbReference>
<accession>A0ABV2FIW9</accession>
<proteinExistence type="predicted"/>
<evidence type="ECO:0000313" key="1">
    <source>
        <dbReference type="EMBL" id="MET3558497.1"/>
    </source>
</evidence>
<reference evidence="1 2" key="1">
    <citation type="submission" date="2024-06" db="EMBL/GenBank/DDBJ databases">
        <title>Genomic Encyclopedia of Type Strains, Phase IV (KMG-IV): sequencing the most valuable type-strain genomes for metagenomic binning, comparative biology and taxonomic classification.</title>
        <authorList>
            <person name="Goeker M."/>
        </authorList>
    </citation>
    <scope>NUCLEOTIDE SEQUENCE [LARGE SCALE GENOMIC DNA]</scope>
    <source>
        <strain evidence="1 2">DSM 28303</strain>
    </source>
</reference>
<comment type="caution">
    <text evidence="1">The sequence shown here is derived from an EMBL/GenBank/DDBJ whole genome shotgun (WGS) entry which is preliminary data.</text>
</comment>